<keyword evidence="1" id="KW-0234">DNA repair</keyword>
<dbReference type="InterPro" id="IPR046700">
    <property type="entry name" value="DUF6570"/>
</dbReference>
<dbReference type="InterPro" id="IPR025476">
    <property type="entry name" value="Helitron_helicase-like"/>
</dbReference>
<dbReference type="EMBL" id="LNIX01000001">
    <property type="protein sequence ID" value="OXA62978.1"/>
    <property type="molecule type" value="Genomic_DNA"/>
</dbReference>
<dbReference type="GO" id="GO:0006281">
    <property type="term" value="P:DNA repair"/>
    <property type="evidence" value="ECO:0007669"/>
    <property type="project" value="UniProtKB-KW"/>
</dbReference>
<evidence type="ECO:0000313" key="9">
    <source>
        <dbReference type="Proteomes" id="UP000198287"/>
    </source>
</evidence>
<dbReference type="Gene3D" id="3.90.70.120">
    <property type="match status" value="1"/>
</dbReference>
<proteinExistence type="inferred from homology"/>
<sequence>MAFNIPYHILCNAVGGDLRGENYCEAKSVYGMALIKLREENTFHARKFLKEVISFCIEEVNCTESTCLSPLTPFIGLRDSEIISVLEDELKQKPTNYVVPDPNSFYGNIVTKLGLQNTRANREYLREFVKTSYLEFLQRKTHQEILTSFSLSDNHNVHAKHGTSLYGDVALRLNLPNIDVVRFSLSRWSKHFSNFVGTTGNERKGRRNEPITRRPPRKRPHLDIEDIPSSSMLQFCTIEFHTAVHQYPEKVCDLCHRMQYTLKALSTAGLNFLHEHFDCIPIHLHLCQRCHRAAKKKNIPPQAFFNGMKQETIPEVIKCLSPPEFQLISQVRPFMKIFYLSKGRGQQAIKGSAIHFPNSLKEICQELPLPNSSSEFVVVHEKIEGIQNQHDFRVRPSAVLKALQWLKQNNWLYRNVAICERDESAIQPVIIEASVTQAMVPNKNIPVTMLTYSNLGQNRRILRASCNQASHGRFNEAGRGKQCTAMSITSLAYSCIQNPSTWTTDTLDDILLRGDKLYQEKATRGEFLTAFEAQGQIDNIFGALTVAVAIDESDARSVNGQLNRLARQLSSQVLRLDAALRNFIESEYTTAILTVGSYSMAILKYVGNVYLFDSHSRGPHGRVAVNGLACIIEFEISFAAAEISKLVHRNLEPKHDPKSQNTANYLFNITPVITVTEYRREEEEAVVSTSHNSRHSNPAPATSQDTGDRFRDLLHEAQAFGENVMVDSLLHNVDFSVPDIGEIVTSSKAQNTPSLLIEKEKGRPLYPNHEAFLEELSLSTSFPLGAEAFLLYLFYALNRMEEHKVKQKIAVCGQMRTSSNGVQNYDEYPGLTNVHLYMSAIRGGASYWKSYKGDLIAMIAQRGIPNIFLTVSSDDLNSTDSICGLLLADAMRGNCNADLITQIRQNLESRNYAELEKIVNTLSYEKKSDLLNRHPVQSARHFSHRINNLMTLLRKCGKEIFGHEVDDHSYRIEFQNRGSAHIHMLLWLKDAPRDYHSTEGKRLIESNMSCSIPEDDEQLKSLVLKYQQHRHTKTCFPRTQYCRFDFPRKVSKETVILEEDDINRNKGRFCILKRNENETYINNYHPILLKILKCNMDIQLVTDANAIAFYIAKYISKAEPTDIQDEIQIIMQQLQSNSKASYYQMATSIAMKIMNKRQVSAPEAAYRLCHLKLRHSSRGFVFIPAYLPNKRLHLIQKESIGNANVKIGLSIIDKYCLRPTNLADICLLEFAAKYIAAKRDETEADLQEGNEEEEEEFEGHTIRLNNATVMKIRKRPAIVKYPNFDALSQSEDYYYCMMLLYYPFIDENAITSGFQTIIDAFKERSGEFRNSTHADFLRPTLAQEIDRALIRIQNFEEPMTPLIDGENYVPYEFEDEDNNGPENEIFQPINDVGNLQERFHTLSEEQKEVFLKVKSYLDGADLGKMIAAISGSGGTGKSYLIDTLASLISSYCLNGHNLLKAAPTGMSALNINATTIHRTFKLPVQRGFIPAYVPLKSKQVEELRVNLRQLKWIIIDEVSMVSYQSLRVIHLRLCEITNNDEPFGGLNILVLGDLMQFRPINASWIFKPPSTYLHEVNLWKLFSFYELFTNHRQTGDTRYLQLLERLRFGQCTQEDLGLLQARIFDLEDYELFAKFSDALALFPTNTDVNKFNEKQTEKLKDQLSKVNKKTYIMRAKDTYAAGVHYDEPCPENLIPKEERLTAGIPTTIEIGVGSRIMLRRNWSLSDGLVNGSVGTVVGIKWTALRDEPLQPGDLPQFLIVRFDGGMGGRKKDINGYVPVECSTFEFPGKRQTLIKRRAFAVILCWALVFHKTQGLTLHFASIDLSKRQFAKAKGYVALSRLKSSSGLRIIGVNETNILTLKKNAAPCDEDALRELYRLRLMKIQVDENEIHDLLNWVCEYPICERSTMSSQSQASTVCYDEEEELVKEQVGLIRKLYEANKRARILEVENGTLRSKLWVLESSVEQAAFLDVCKKLKDAEEEIARLRAEKEELRKITDARQTKLFHRILAEKVSRKYFANDAKNEYAQKKKVNLQLSRQERMAKVWEQRARLKNTELRQVKKINARNEENLLTEPINVETVQFHVHEKSAHNLDPSNIEQRLCACGKQMEETGTKVAKRKERRRKAKFYSKCEDDRKSFCRICYRSFSCNDIIIIATKERKKGRFNLCDMLFEQYESRQNVDTTVIVADEKLSVHKIVLIGVSRKFRDALRQQQDGGVITFPEDFNPRSERVHKGLLSKRLRN</sequence>
<keyword evidence="9" id="KW-1185">Reference proteome</keyword>
<dbReference type="Pfam" id="PF05970">
    <property type="entry name" value="PIF1"/>
    <property type="match status" value="1"/>
</dbReference>
<dbReference type="Gene3D" id="3.40.50.300">
    <property type="entry name" value="P-loop containing nucleotide triphosphate hydrolases"/>
    <property type="match status" value="1"/>
</dbReference>
<dbReference type="EC" id="5.6.2.3" evidence="1"/>
<comment type="catalytic activity">
    <reaction evidence="1">
        <text>ATP + H2O = ADP + phosphate + H(+)</text>
        <dbReference type="Rhea" id="RHEA:13065"/>
        <dbReference type="ChEBI" id="CHEBI:15377"/>
        <dbReference type="ChEBI" id="CHEBI:15378"/>
        <dbReference type="ChEBI" id="CHEBI:30616"/>
        <dbReference type="ChEBI" id="CHEBI:43474"/>
        <dbReference type="ChEBI" id="CHEBI:456216"/>
        <dbReference type="EC" id="5.6.2.3"/>
    </reaction>
</comment>
<feature type="domain" description="DNA helicase Pif1-like DEAD-box helicase" evidence="5">
    <location>
        <begin position="1402"/>
        <end position="1598"/>
    </location>
</feature>
<gene>
    <name evidence="8" type="ORF">Fcan01_01669</name>
</gene>
<feature type="coiled-coil region" evidence="2">
    <location>
        <begin position="1969"/>
        <end position="2039"/>
    </location>
</feature>
<dbReference type="SUPFAM" id="SSF52540">
    <property type="entry name" value="P-loop containing nucleoside triphosphate hydrolases"/>
    <property type="match status" value="2"/>
</dbReference>
<dbReference type="InterPro" id="IPR027417">
    <property type="entry name" value="P-loop_NTPase"/>
</dbReference>
<keyword evidence="1 8" id="KW-0347">Helicase</keyword>
<feature type="domain" description="Helitron helicase-like" evidence="6">
    <location>
        <begin position="829"/>
        <end position="986"/>
    </location>
</feature>
<dbReference type="InterPro" id="IPR038765">
    <property type="entry name" value="Papain-like_cys_pep_sf"/>
</dbReference>
<evidence type="ECO:0000256" key="2">
    <source>
        <dbReference type="SAM" id="Coils"/>
    </source>
</evidence>
<dbReference type="GO" id="GO:0000723">
    <property type="term" value="P:telomere maintenance"/>
    <property type="evidence" value="ECO:0007669"/>
    <property type="project" value="InterPro"/>
</dbReference>
<comment type="cofactor">
    <cofactor evidence="1">
        <name>Mg(2+)</name>
        <dbReference type="ChEBI" id="CHEBI:18420"/>
    </cofactor>
</comment>
<dbReference type="InterPro" id="IPR010285">
    <property type="entry name" value="DNA_helicase_pif1-like_DEAD"/>
</dbReference>
<accession>A0A226F0G4</accession>
<dbReference type="GO" id="GO:0016887">
    <property type="term" value="F:ATP hydrolysis activity"/>
    <property type="evidence" value="ECO:0007669"/>
    <property type="project" value="RHEA"/>
</dbReference>
<dbReference type="PANTHER" id="PTHR47642:SF5">
    <property type="entry name" value="ATP-DEPENDENT DNA HELICASE"/>
    <property type="match status" value="1"/>
</dbReference>
<feature type="domain" description="DUF6570" evidence="7">
    <location>
        <begin position="297"/>
        <end position="420"/>
    </location>
</feature>
<dbReference type="Gene3D" id="3.30.710.10">
    <property type="entry name" value="Potassium Channel Kv1.1, Chain A"/>
    <property type="match status" value="1"/>
</dbReference>
<feature type="region of interest" description="Disordered" evidence="3">
    <location>
        <begin position="198"/>
        <end position="224"/>
    </location>
</feature>
<evidence type="ECO:0000313" key="8">
    <source>
        <dbReference type="EMBL" id="OXA62978.1"/>
    </source>
</evidence>
<dbReference type="PANTHER" id="PTHR47642">
    <property type="entry name" value="ATP-DEPENDENT DNA HELICASE"/>
    <property type="match status" value="1"/>
</dbReference>
<keyword evidence="1" id="KW-0067">ATP-binding</keyword>
<dbReference type="Pfam" id="PF14214">
    <property type="entry name" value="Helitron_like_N"/>
    <property type="match status" value="1"/>
</dbReference>
<keyword evidence="2" id="KW-0175">Coiled coil</keyword>
<feature type="region of interest" description="Disordered" evidence="3">
    <location>
        <begin position="683"/>
        <end position="707"/>
    </location>
</feature>
<dbReference type="GO" id="GO:0006310">
    <property type="term" value="P:DNA recombination"/>
    <property type="evidence" value="ECO:0007669"/>
    <property type="project" value="UniProtKB-KW"/>
</dbReference>
<keyword evidence="1" id="KW-0547">Nucleotide-binding</keyword>
<dbReference type="SUPFAM" id="SSF54001">
    <property type="entry name" value="Cysteine proteinases"/>
    <property type="match status" value="1"/>
</dbReference>
<keyword evidence="1" id="KW-0227">DNA damage</keyword>
<feature type="domain" description="Peptidase C76" evidence="4">
    <location>
        <begin position="465"/>
        <end position="617"/>
    </location>
</feature>
<evidence type="ECO:0000256" key="3">
    <source>
        <dbReference type="SAM" id="MobiDB-lite"/>
    </source>
</evidence>
<evidence type="ECO:0000259" key="4">
    <source>
        <dbReference type="Pfam" id="PF04843"/>
    </source>
</evidence>
<feature type="compositionally biased region" description="Polar residues" evidence="3">
    <location>
        <begin position="687"/>
        <end position="705"/>
    </location>
</feature>
<dbReference type="InterPro" id="IPR006928">
    <property type="entry name" value="Herpes_teg_USP"/>
</dbReference>
<comment type="caution">
    <text evidence="8">The sequence shown here is derived from an EMBL/GenBank/DDBJ whole genome shotgun (WGS) entry which is preliminary data.</text>
</comment>
<dbReference type="Pfam" id="PF04843">
    <property type="entry name" value="Herpes_teg_N"/>
    <property type="match status" value="1"/>
</dbReference>
<dbReference type="SUPFAM" id="SSF54695">
    <property type="entry name" value="POZ domain"/>
    <property type="match status" value="1"/>
</dbReference>
<keyword evidence="1" id="KW-0378">Hydrolase</keyword>
<feature type="compositionally biased region" description="Basic and acidic residues" evidence="3">
    <location>
        <begin position="201"/>
        <end position="212"/>
    </location>
</feature>
<dbReference type="GO" id="GO:0043139">
    <property type="term" value="F:5'-3' DNA helicase activity"/>
    <property type="evidence" value="ECO:0007669"/>
    <property type="project" value="UniProtKB-EC"/>
</dbReference>
<name>A0A226F0G4_FOLCA</name>
<keyword evidence="1" id="KW-0233">DNA recombination</keyword>
<dbReference type="GO" id="GO:0005524">
    <property type="term" value="F:ATP binding"/>
    <property type="evidence" value="ECO:0007669"/>
    <property type="project" value="UniProtKB-KW"/>
</dbReference>
<evidence type="ECO:0000256" key="1">
    <source>
        <dbReference type="RuleBase" id="RU363044"/>
    </source>
</evidence>
<protein>
    <recommendedName>
        <fullName evidence="1">ATP-dependent DNA helicase</fullName>
        <ecNumber evidence="1">5.6.2.3</ecNumber>
    </recommendedName>
</protein>
<dbReference type="InterPro" id="IPR011333">
    <property type="entry name" value="SKP1/BTB/POZ_sf"/>
</dbReference>
<evidence type="ECO:0000259" key="6">
    <source>
        <dbReference type="Pfam" id="PF14214"/>
    </source>
</evidence>
<reference evidence="8 9" key="1">
    <citation type="submission" date="2015-12" db="EMBL/GenBank/DDBJ databases">
        <title>The genome of Folsomia candida.</title>
        <authorList>
            <person name="Faddeeva A."/>
            <person name="Derks M.F."/>
            <person name="Anvar Y."/>
            <person name="Smit S."/>
            <person name="Van Straalen N."/>
            <person name="Roelofs D."/>
        </authorList>
    </citation>
    <scope>NUCLEOTIDE SEQUENCE [LARGE SCALE GENOMIC DNA]</scope>
    <source>
        <strain evidence="8 9">VU population</strain>
        <tissue evidence="8">Whole body</tissue>
    </source>
</reference>
<dbReference type="Pfam" id="PF20209">
    <property type="entry name" value="DUF6570"/>
    <property type="match status" value="1"/>
</dbReference>
<organism evidence="8 9">
    <name type="scientific">Folsomia candida</name>
    <name type="common">Springtail</name>
    <dbReference type="NCBI Taxonomy" id="158441"/>
    <lineage>
        <taxon>Eukaryota</taxon>
        <taxon>Metazoa</taxon>
        <taxon>Ecdysozoa</taxon>
        <taxon>Arthropoda</taxon>
        <taxon>Hexapoda</taxon>
        <taxon>Collembola</taxon>
        <taxon>Entomobryomorpha</taxon>
        <taxon>Isotomoidea</taxon>
        <taxon>Isotomidae</taxon>
        <taxon>Proisotominae</taxon>
        <taxon>Folsomia</taxon>
    </lineage>
</organism>
<dbReference type="OrthoDB" id="6359816at2759"/>
<dbReference type="InterPro" id="IPR051055">
    <property type="entry name" value="PIF1_helicase"/>
</dbReference>
<evidence type="ECO:0000259" key="5">
    <source>
        <dbReference type="Pfam" id="PF05970"/>
    </source>
</evidence>
<comment type="similarity">
    <text evidence="1">Belongs to the helicase family.</text>
</comment>
<dbReference type="Proteomes" id="UP000198287">
    <property type="component" value="Unassembled WGS sequence"/>
</dbReference>
<evidence type="ECO:0000259" key="7">
    <source>
        <dbReference type="Pfam" id="PF20209"/>
    </source>
</evidence>